<dbReference type="InterPro" id="IPR002347">
    <property type="entry name" value="SDR_fam"/>
</dbReference>
<dbReference type="OrthoDB" id="7289984at2759"/>
<keyword evidence="3" id="KW-0560">Oxidoreductase</keyword>
<dbReference type="PRINTS" id="PR00081">
    <property type="entry name" value="GDHRDH"/>
</dbReference>
<dbReference type="WBParaSite" id="ASIM_0001842401-mRNA-1">
    <property type="protein sequence ID" value="ASIM_0001842401-mRNA-1"/>
    <property type="gene ID" value="ASIM_0001842401"/>
</dbReference>
<evidence type="ECO:0000313" key="6">
    <source>
        <dbReference type="WBParaSite" id="ASIM_0001842401-mRNA-1"/>
    </source>
</evidence>
<reference evidence="4 5" key="2">
    <citation type="submission" date="2018-11" db="EMBL/GenBank/DDBJ databases">
        <authorList>
            <consortium name="Pathogen Informatics"/>
        </authorList>
    </citation>
    <scope>NUCLEOTIDE SEQUENCE [LARGE SCALE GENOMIC DNA]</scope>
</reference>
<organism evidence="6">
    <name type="scientific">Anisakis simplex</name>
    <name type="common">Herring worm</name>
    <dbReference type="NCBI Taxonomy" id="6269"/>
    <lineage>
        <taxon>Eukaryota</taxon>
        <taxon>Metazoa</taxon>
        <taxon>Ecdysozoa</taxon>
        <taxon>Nematoda</taxon>
        <taxon>Chromadorea</taxon>
        <taxon>Rhabditida</taxon>
        <taxon>Spirurina</taxon>
        <taxon>Ascaridomorpha</taxon>
        <taxon>Ascaridoidea</taxon>
        <taxon>Anisakidae</taxon>
        <taxon>Anisakis</taxon>
        <taxon>Anisakis simplex complex</taxon>
    </lineage>
</organism>
<sequence length="316" mass="34953">MCIASLAEKVIGGIVYLTVSVQFEEIPFSARNEKLGEASLSKLLTEVGDKRKSNIKYHQLDITNRDSIQKFADHIKKEYGGFDVLINNAGFAFKTDATEPPEEQARVTIAVNYEGTKQTCDILFPLLRNGGRFVFIESSNFGILIEDFLFLSVAFPIRLSCISHLKNSVHLLRGSSSFQAGMLEGHYSQQIIDTLTKPTLTVAEIDKFTKDYIQGCIDGNIKEKGYLRQSAYGVSKAAMIALSLVQSRQLKSRNIIVNGCCPGYVDTDMTSHKGPLTIEQGADTPIYLATLEGDEPNGCMVYQRKPLNWAGGKSIF</sequence>
<dbReference type="AlphaFoldDB" id="A0A0M3KBS7"/>
<dbReference type="EMBL" id="UYRR01034625">
    <property type="protein sequence ID" value="VDK61626.1"/>
    <property type="molecule type" value="Genomic_DNA"/>
</dbReference>
<evidence type="ECO:0000313" key="5">
    <source>
        <dbReference type="Proteomes" id="UP000267096"/>
    </source>
</evidence>
<protein>
    <submittedName>
        <fullName evidence="6">Carbonyl reductase [NADPH] 1</fullName>
    </submittedName>
</protein>
<dbReference type="InterPro" id="IPR036291">
    <property type="entry name" value="NAD(P)-bd_dom_sf"/>
</dbReference>
<dbReference type="Pfam" id="PF00106">
    <property type="entry name" value="adh_short"/>
    <property type="match status" value="2"/>
</dbReference>
<dbReference type="PANTHER" id="PTHR43963:SF6">
    <property type="entry name" value="CHAIN DEHYDROGENASE FAMILY PROTEIN, PUTATIVE (AFU_ORTHOLOGUE AFUA_3G15350)-RELATED"/>
    <property type="match status" value="1"/>
</dbReference>
<dbReference type="Proteomes" id="UP000267096">
    <property type="component" value="Unassembled WGS sequence"/>
</dbReference>
<evidence type="ECO:0000256" key="2">
    <source>
        <dbReference type="ARBA" id="ARBA00022857"/>
    </source>
</evidence>
<keyword evidence="5" id="KW-1185">Reference proteome</keyword>
<dbReference type="PANTHER" id="PTHR43963">
    <property type="entry name" value="CARBONYL REDUCTASE 1-RELATED"/>
    <property type="match status" value="1"/>
</dbReference>
<evidence type="ECO:0000256" key="3">
    <source>
        <dbReference type="ARBA" id="ARBA00023002"/>
    </source>
</evidence>
<dbReference type="GO" id="GO:0016491">
    <property type="term" value="F:oxidoreductase activity"/>
    <property type="evidence" value="ECO:0007669"/>
    <property type="project" value="UniProtKB-KW"/>
</dbReference>
<gene>
    <name evidence="4" type="ORF">ASIM_LOCUS17824</name>
</gene>
<evidence type="ECO:0000313" key="4">
    <source>
        <dbReference type="EMBL" id="VDK61626.1"/>
    </source>
</evidence>
<reference evidence="6" key="1">
    <citation type="submission" date="2017-02" db="UniProtKB">
        <authorList>
            <consortium name="WormBaseParasite"/>
        </authorList>
    </citation>
    <scope>IDENTIFICATION</scope>
</reference>
<accession>A0A0M3KBS7</accession>
<name>A0A0M3KBS7_ANISI</name>
<dbReference type="SUPFAM" id="SSF51735">
    <property type="entry name" value="NAD(P)-binding Rossmann-fold domains"/>
    <property type="match status" value="1"/>
</dbReference>
<comment type="similarity">
    <text evidence="1">Belongs to the short-chain dehydrogenases/reductases (SDR) family.</text>
</comment>
<evidence type="ECO:0000256" key="1">
    <source>
        <dbReference type="ARBA" id="ARBA00006484"/>
    </source>
</evidence>
<proteinExistence type="inferred from homology"/>
<keyword evidence="2" id="KW-0521">NADP</keyword>
<dbReference type="Gene3D" id="3.40.50.720">
    <property type="entry name" value="NAD(P)-binding Rossmann-like Domain"/>
    <property type="match status" value="1"/>
</dbReference>